<feature type="compositionally biased region" description="Basic and acidic residues" evidence="1">
    <location>
        <begin position="93"/>
        <end position="144"/>
    </location>
</feature>
<name>A0ABW4BSF0_9LACO</name>
<evidence type="ECO:0000256" key="1">
    <source>
        <dbReference type="SAM" id="MobiDB-lite"/>
    </source>
</evidence>
<reference evidence="4" key="1">
    <citation type="journal article" date="2019" name="Int. J. Syst. Evol. Microbiol.">
        <title>The Global Catalogue of Microorganisms (GCM) 10K type strain sequencing project: providing services to taxonomists for standard genome sequencing and annotation.</title>
        <authorList>
            <consortium name="The Broad Institute Genomics Platform"/>
            <consortium name="The Broad Institute Genome Sequencing Center for Infectious Disease"/>
            <person name="Wu L."/>
            <person name="Ma J."/>
        </authorList>
    </citation>
    <scope>NUCLEOTIDE SEQUENCE [LARGE SCALE GENOMIC DNA]</scope>
    <source>
        <strain evidence="4">CCM 8936</strain>
    </source>
</reference>
<evidence type="ECO:0000313" key="3">
    <source>
        <dbReference type="EMBL" id="MFD1417482.1"/>
    </source>
</evidence>
<protein>
    <recommendedName>
        <fullName evidence="5">DNA-entry nuclease</fullName>
    </recommendedName>
</protein>
<organism evidence="3 4">
    <name type="scientific">Companilactobacillus keshanensis</name>
    <dbReference type="NCBI Taxonomy" id="2486003"/>
    <lineage>
        <taxon>Bacteria</taxon>
        <taxon>Bacillati</taxon>
        <taxon>Bacillota</taxon>
        <taxon>Bacilli</taxon>
        <taxon>Lactobacillales</taxon>
        <taxon>Lactobacillaceae</taxon>
        <taxon>Companilactobacillus</taxon>
    </lineage>
</organism>
<accession>A0ABW4BSF0</accession>
<dbReference type="SUPFAM" id="SSF57884">
    <property type="entry name" value="Ada DNA repair protein, N-terminal domain (N-Ada 10)"/>
    <property type="match status" value="1"/>
</dbReference>
<evidence type="ECO:0000256" key="2">
    <source>
        <dbReference type="SAM" id="Phobius"/>
    </source>
</evidence>
<feature type="transmembrane region" description="Helical" evidence="2">
    <location>
        <begin position="36"/>
        <end position="52"/>
    </location>
</feature>
<keyword evidence="2" id="KW-0472">Membrane</keyword>
<dbReference type="Gene3D" id="3.40.10.10">
    <property type="entry name" value="DNA Methylphosphotriester Repair Domain"/>
    <property type="match status" value="1"/>
</dbReference>
<gene>
    <name evidence="3" type="ORF">ACFQ42_01745</name>
</gene>
<dbReference type="RefSeq" id="WP_125675145.1">
    <property type="nucleotide sequence ID" value="NZ_JBHTOI010000004.1"/>
</dbReference>
<feature type="compositionally biased region" description="Polar residues" evidence="1">
    <location>
        <begin position="162"/>
        <end position="176"/>
    </location>
</feature>
<keyword evidence="2" id="KW-1133">Transmembrane helix</keyword>
<evidence type="ECO:0000313" key="4">
    <source>
        <dbReference type="Proteomes" id="UP001597251"/>
    </source>
</evidence>
<keyword evidence="4" id="KW-1185">Reference proteome</keyword>
<keyword evidence="2" id="KW-0812">Transmembrane</keyword>
<dbReference type="EMBL" id="JBHTOI010000004">
    <property type="protein sequence ID" value="MFD1417482.1"/>
    <property type="molecule type" value="Genomic_DNA"/>
</dbReference>
<feature type="region of interest" description="Disordered" evidence="1">
    <location>
        <begin position="93"/>
        <end position="184"/>
    </location>
</feature>
<proteinExistence type="predicted"/>
<dbReference type="Proteomes" id="UP001597251">
    <property type="component" value="Unassembled WGS sequence"/>
</dbReference>
<feature type="transmembrane region" description="Helical" evidence="2">
    <location>
        <begin position="6"/>
        <end position="24"/>
    </location>
</feature>
<sequence>MNFIFKVAEIIFMILTVYYGVKFLRSKNKRKQGLKKRFFSSLFVFLLLGLLGNQTNEVKSSSNDNVKVVRKYIGKDKYNLAKEEHAALVTKKDKLTKESDKTQNKKDDLVAKKNQEKEAAAKEQSKQEDAQKQAEKQAQDESKNQEQSQITMPANDSAKGDMNTSNTGQIVGNKNSHIYHVPGQRGYNMNSSNAVYFQSEQDAIAAGYRKAKV</sequence>
<evidence type="ECO:0008006" key="5">
    <source>
        <dbReference type="Google" id="ProtNLM"/>
    </source>
</evidence>
<comment type="caution">
    <text evidence="3">The sequence shown here is derived from an EMBL/GenBank/DDBJ whole genome shotgun (WGS) entry which is preliminary data.</text>
</comment>
<dbReference type="InterPro" id="IPR035451">
    <property type="entry name" value="Ada-like_dom_sf"/>
</dbReference>
<feature type="compositionally biased region" description="Polar residues" evidence="1">
    <location>
        <begin position="145"/>
        <end position="154"/>
    </location>
</feature>